<proteinExistence type="inferred from homology"/>
<evidence type="ECO:0000313" key="5">
    <source>
        <dbReference type="Proteomes" id="UP001190700"/>
    </source>
</evidence>
<accession>A0AAE0FQQ8</accession>
<keyword evidence="2" id="KW-0175">Coiled coil</keyword>
<comment type="similarity">
    <text evidence="1">Belongs to the SPT2 family.</text>
</comment>
<dbReference type="Pfam" id="PF08243">
    <property type="entry name" value="SPT2"/>
    <property type="match status" value="1"/>
</dbReference>
<feature type="compositionally biased region" description="Basic and acidic residues" evidence="3">
    <location>
        <begin position="154"/>
        <end position="180"/>
    </location>
</feature>
<feature type="region of interest" description="Disordered" evidence="3">
    <location>
        <begin position="1"/>
        <end position="94"/>
    </location>
</feature>
<dbReference type="AlphaFoldDB" id="A0AAE0FQQ8"/>
<protein>
    <submittedName>
        <fullName evidence="4">Uncharacterized protein</fullName>
    </submittedName>
</protein>
<organism evidence="4 5">
    <name type="scientific">Cymbomonas tetramitiformis</name>
    <dbReference type="NCBI Taxonomy" id="36881"/>
    <lineage>
        <taxon>Eukaryota</taxon>
        <taxon>Viridiplantae</taxon>
        <taxon>Chlorophyta</taxon>
        <taxon>Pyramimonadophyceae</taxon>
        <taxon>Pyramimonadales</taxon>
        <taxon>Pyramimonadaceae</taxon>
        <taxon>Cymbomonas</taxon>
    </lineage>
</organism>
<name>A0AAE0FQQ8_9CHLO</name>
<feature type="compositionally biased region" description="Acidic residues" evidence="3">
    <location>
        <begin position="41"/>
        <end position="55"/>
    </location>
</feature>
<dbReference type="InterPro" id="IPR013256">
    <property type="entry name" value="Chromatin_SPT2"/>
</dbReference>
<dbReference type="EMBL" id="LGRX02014649">
    <property type="protein sequence ID" value="KAK3264296.1"/>
    <property type="molecule type" value="Genomic_DNA"/>
</dbReference>
<evidence type="ECO:0000256" key="2">
    <source>
        <dbReference type="ARBA" id="ARBA00023054"/>
    </source>
</evidence>
<evidence type="ECO:0000256" key="3">
    <source>
        <dbReference type="SAM" id="MobiDB-lite"/>
    </source>
</evidence>
<evidence type="ECO:0000256" key="1">
    <source>
        <dbReference type="ARBA" id="ARBA00006461"/>
    </source>
</evidence>
<dbReference type="SMART" id="SM00784">
    <property type="entry name" value="SPT2"/>
    <property type="match status" value="1"/>
</dbReference>
<sequence>KGAPNDPTGRLTEEEFNRRQHSAEAPKPSREREEHKLMVDSDVEEEEEEEEDDLDGFIVREPKRKRKPSSSSSSRRSKPMHMNPYWDPDEDLEEGDDYQSYIRSMFRCTPQSPALLCGHHRLVAAGFGITRPSTRTRTDTSNMVASCAEIEQEEKASRIAGAKFDREEEERERLRVEDKKARKRSRH</sequence>
<keyword evidence="5" id="KW-1185">Reference proteome</keyword>
<comment type="caution">
    <text evidence="4">The sequence shown here is derived from an EMBL/GenBank/DDBJ whole genome shotgun (WGS) entry which is preliminary data.</text>
</comment>
<reference evidence="4 5" key="1">
    <citation type="journal article" date="2015" name="Genome Biol. Evol.">
        <title>Comparative Genomics of a Bacterivorous Green Alga Reveals Evolutionary Causalities and Consequences of Phago-Mixotrophic Mode of Nutrition.</title>
        <authorList>
            <person name="Burns J.A."/>
            <person name="Paasch A."/>
            <person name="Narechania A."/>
            <person name="Kim E."/>
        </authorList>
    </citation>
    <scope>NUCLEOTIDE SEQUENCE [LARGE SCALE GENOMIC DNA]</scope>
    <source>
        <strain evidence="4 5">PLY_AMNH</strain>
    </source>
</reference>
<feature type="non-terminal residue" evidence="4">
    <location>
        <position position="1"/>
    </location>
</feature>
<feature type="region of interest" description="Disordered" evidence="3">
    <location>
        <begin position="154"/>
        <end position="187"/>
    </location>
</feature>
<gene>
    <name evidence="4" type="ORF">CYMTET_26955</name>
</gene>
<feature type="compositionally biased region" description="Basic and acidic residues" evidence="3">
    <location>
        <begin position="11"/>
        <end position="39"/>
    </location>
</feature>
<evidence type="ECO:0000313" key="4">
    <source>
        <dbReference type="EMBL" id="KAK3264296.1"/>
    </source>
</evidence>
<dbReference type="Proteomes" id="UP001190700">
    <property type="component" value="Unassembled WGS sequence"/>
</dbReference>